<dbReference type="OrthoDB" id="893612at2"/>
<sequence>MPVPFLQRSHVFAVQVLRKAGLKLSQIPKAIQVTRDTVEQWIQKELESGNAQHVLLVLKGQVQEKAPKLLLNKLKDMLLVRLMLHLGIRGALATNVVGLLLPFVLKRVYDLARQNPKMQAWWQEQEWRQQIPSVEKIKSRIQQAGKNFAPGLQKPDGDQALFI</sequence>
<feature type="transmembrane region" description="Helical" evidence="1">
    <location>
        <begin position="82"/>
        <end position="105"/>
    </location>
</feature>
<dbReference type="RefSeq" id="WP_123125752.1">
    <property type="nucleotide sequence ID" value="NZ_RJJD01000002.1"/>
</dbReference>
<dbReference type="AlphaFoldDB" id="A0A3M9MZG7"/>
<gene>
    <name evidence="2" type="ORF">EFB08_04580</name>
</gene>
<protein>
    <submittedName>
        <fullName evidence="2">Uncharacterized protein</fullName>
    </submittedName>
</protein>
<keyword evidence="1" id="KW-0472">Membrane</keyword>
<name>A0A3M9MZG7_9BACT</name>
<evidence type="ECO:0000256" key="1">
    <source>
        <dbReference type="SAM" id="Phobius"/>
    </source>
</evidence>
<proteinExistence type="predicted"/>
<keyword evidence="1" id="KW-1133">Transmembrane helix</keyword>
<accession>A0A3M9MZG7</accession>
<keyword evidence="1" id="KW-0812">Transmembrane</keyword>
<keyword evidence="3" id="KW-1185">Reference proteome</keyword>
<dbReference type="Proteomes" id="UP000272117">
    <property type="component" value="Unassembled WGS sequence"/>
</dbReference>
<organism evidence="2 3">
    <name type="scientific">Rufibacter latericius</name>
    <dbReference type="NCBI Taxonomy" id="2487040"/>
    <lineage>
        <taxon>Bacteria</taxon>
        <taxon>Pseudomonadati</taxon>
        <taxon>Bacteroidota</taxon>
        <taxon>Cytophagia</taxon>
        <taxon>Cytophagales</taxon>
        <taxon>Hymenobacteraceae</taxon>
        <taxon>Rufibacter</taxon>
    </lineage>
</organism>
<dbReference type="EMBL" id="RJJD01000002">
    <property type="protein sequence ID" value="RNI30535.1"/>
    <property type="molecule type" value="Genomic_DNA"/>
</dbReference>
<evidence type="ECO:0000313" key="3">
    <source>
        <dbReference type="Proteomes" id="UP000272117"/>
    </source>
</evidence>
<comment type="caution">
    <text evidence="2">The sequence shown here is derived from an EMBL/GenBank/DDBJ whole genome shotgun (WGS) entry which is preliminary data.</text>
</comment>
<reference evidence="2 3" key="1">
    <citation type="submission" date="2018-11" db="EMBL/GenBank/DDBJ databases">
        <title>Rufibacter latericius sp. nov., isolated from water in Baiyang Lake.</title>
        <authorList>
            <person name="Yang Y."/>
        </authorList>
    </citation>
    <scope>NUCLEOTIDE SEQUENCE [LARGE SCALE GENOMIC DNA]</scope>
    <source>
        <strain evidence="2 3">R-22-1c-1</strain>
    </source>
</reference>
<evidence type="ECO:0000313" key="2">
    <source>
        <dbReference type="EMBL" id="RNI30535.1"/>
    </source>
</evidence>